<feature type="domain" description="Nuclease associated modular" evidence="1">
    <location>
        <begin position="191"/>
        <end position="207"/>
    </location>
</feature>
<dbReference type="InterPro" id="IPR003611">
    <property type="entry name" value="NUMOD3"/>
</dbReference>
<keyword evidence="2" id="KW-0378">Hydrolase</keyword>
<dbReference type="Pfam" id="PF07460">
    <property type="entry name" value="NUMOD3"/>
    <property type="match status" value="3"/>
</dbReference>
<dbReference type="InterPro" id="IPR035901">
    <property type="entry name" value="GIY-YIG_endonuc_sf"/>
</dbReference>
<dbReference type="GO" id="GO:0003677">
    <property type="term" value="F:DNA binding"/>
    <property type="evidence" value="ECO:0007669"/>
    <property type="project" value="InterPro"/>
</dbReference>
<name>A0A8S5T0T7_9CAUD</name>
<evidence type="ECO:0000313" key="2">
    <source>
        <dbReference type="EMBL" id="DAF56651.1"/>
    </source>
</evidence>
<dbReference type="SMART" id="SM00496">
    <property type="entry name" value="IENR2"/>
    <property type="match status" value="7"/>
</dbReference>
<feature type="domain" description="Nuclease associated modular" evidence="1">
    <location>
        <begin position="225"/>
        <end position="241"/>
    </location>
</feature>
<sequence length="327" mass="38241">MNEYKIYKLIFPNGKVYIGQTKQEIQKRWGFQGKGYKNCPKVYNAILKYGWENVKKEILYDKLNHNDANMLEIKLITEVYNSNNNNFGYNIENGGNTIGTHSEETKRKIGEGNKGKIVSLETREKIRQKNKNKHYSIQTEISTGQHLSFLTEFKKGDIPWNKNKKCPQISQRLYGRKLSEETKIKIGEANSGRKMSNELKLKLKYINTGRKLSEETKRKIGEGNKGKIVSLETREKIRQAKLGKKASNEAKEKLKNICKMSNMKRNQHLIFFNEKMYNLKELSELLNVKYATLRMYISKYSKILGEQEAINKMIKYYGEKYDKSSEK</sequence>
<dbReference type="GO" id="GO:0004519">
    <property type="term" value="F:endonuclease activity"/>
    <property type="evidence" value="ECO:0007669"/>
    <property type="project" value="UniProtKB-KW"/>
</dbReference>
<feature type="domain" description="Nuclease associated modular" evidence="1">
    <location>
        <begin position="174"/>
        <end position="190"/>
    </location>
</feature>
<evidence type="ECO:0000259" key="1">
    <source>
        <dbReference type="SMART" id="SM00496"/>
    </source>
</evidence>
<dbReference type="SUPFAM" id="SSF64496">
    <property type="entry name" value="DNA-binding domain of intron-encoded endonucleases"/>
    <property type="match status" value="2"/>
</dbReference>
<keyword evidence="2" id="KW-0255">Endonuclease</keyword>
<dbReference type="EMBL" id="BK032721">
    <property type="protein sequence ID" value="DAF56651.1"/>
    <property type="molecule type" value="Genomic_DNA"/>
</dbReference>
<dbReference type="SUPFAM" id="SSF82771">
    <property type="entry name" value="GIY-YIG endonuclease"/>
    <property type="match status" value="1"/>
</dbReference>
<organism evidence="2">
    <name type="scientific">Myoviridae sp. ctWb16</name>
    <dbReference type="NCBI Taxonomy" id="2827690"/>
    <lineage>
        <taxon>Viruses</taxon>
        <taxon>Duplodnaviria</taxon>
        <taxon>Heunggongvirae</taxon>
        <taxon>Uroviricota</taxon>
        <taxon>Caudoviricetes</taxon>
    </lineage>
</organism>
<feature type="domain" description="Nuclease associated modular" evidence="1">
    <location>
        <begin position="97"/>
        <end position="113"/>
    </location>
</feature>
<protein>
    <submittedName>
        <fullName evidence="2">Intron associated endonuclease</fullName>
    </submittedName>
</protein>
<proteinExistence type="predicted"/>
<keyword evidence="2" id="KW-0540">Nuclease</keyword>
<reference evidence="2" key="1">
    <citation type="journal article" date="2021" name="Proc. Natl. Acad. Sci. U.S.A.">
        <title>A Catalog of Tens of Thousands of Viruses from Human Metagenomes Reveals Hidden Associations with Chronic Diseases.</title>
        <authorList>
            <person name="Tisza M.J."/>
            <person name="Buck C.B."/>
        </authorList>
    </citation>
    <scope>NUCLEOTIDE SEQUENCE</scope>
    <source>
        <strain evidence="2">CtWb16</strain>
    </source>
</reference>
<feature type="domain" description="Nuclease associated modular" evidence="1">
    <location>
        <begin position="114"/>
        <end position="130"/>
    </location>
</feature>
<feature type="domain" description="Nuclease associated modular" evidence="1">
    <location>
        <begin position="242"/>
        <end position="258"/>
    </location>
</feature>
<accession>A0A8S5T0T7</accession>
<feature type="domain" description="Nuclease associated modular" evidence="1">
    <location>
        <begin position="208"/>
        <end position="224"/>
    </location>
</feature>